<evidence type="ECO:0000256" key="2">
    <source>
        <dbReference type="ARBA" id="ARBA00023002"/>
    </source>
</evidence>
<dbReference type="AlphaFoldDB" id="A0A6P0H4W2"/>
<evidence type="ECO:0000313" key="3">
    <source>
        <dbReference type="EMBL" id="NEK93935.1"/>
    </source>
</evidence>
<evidence type="ECO:0000313" key="5">
    <source>
        <dbReference type="Proteomes" id="UP000468828"/>
    </source>
</evidence>
<reference evidence="3 5" key="1">
    <citation type="submission" date="2020-01" db="EMBL/GenBank/DDBJ databases">
        <title>the WGS Modestobacter muralis CPCC 204518.</title>
        <authorList>
            <person name="Jiang Z."/>
        </authorList>
    </citation>
    <scope>NUCLEOTIDE SEQUENCE [LARGE SCALE GENOMIC DNA]</scope>
    <source>
        <strain evidence="3 5">DSM 100205</strain>
    </source>
</reference>
<dbReference type="InterPro" id="IPR036291">
    <property type="entry name" value="NAD(P)-bd_dom_sf"/>
</dbReference>
<evidence type="ECO:0000313" key="4">
    <source>
        <dbReference type="EMBL" id="NEN50702.1"/>
    </source>
</evidence>
<keyword evidence="2" id="KW-0560">Oxidoreductase</keyword>
<protein>
    <submittedName>
        <fullName evidence="4">SDR family NAD(P)-dependent oxidoreductase</fullName>
    </submittedName>
</protein>
<sequence>MSRVLITGSTDGLGLLAGQLLAADGHAVTLHARTDARADDARAALPAAEGVVVGDLSTIAGMRAVAAQAEDAGRFDAVVHNAAVGYQELQRVETGDGLAHVFAVNVLAPYLLTALLTPPDRLVYLSSGMHRGGDPALDDLQWTRRRWNGSQAYADSKLWDAVLSAAVARRRPDVLANSVDPGWVATRMGGPGASDDLAQGPVTQAWLAVSDGDEARTSGGHWYHRARRATHPAVSDVAVQDGLLAACAELSGVPLP</sequence>
<dbReference type="Gene3D" id="3.40.50.720">
    <property type="entry name" value="NAD(P)-binding Rossmann-like Domain"/>
    <property type="match status" value="1"/>
</dbReference>
<dbReference type="Proteomes" id="UP000468828">
    <property type="component" value="Unassembled WGS sequence"/>
</dbReference>
<comment type="caution">
    <text evidence="4">The sequence shown here is derived from an EMBL/GenBank/DDBJ whole genome shotgun (WGS) entry which is preliminary data.</text>
</comment>
<dbReference type="PRINTS" id="PR00081">
    <property type="entry name" value="GDHRDH"/>
</dbReference>
<name>A0A6P0H4W2_9ACTN</name>
<dbReference type="Pfam" id="PF00106">
    <property type="entry name" value="adh_short"/>
    <property type="match status" value="1"/>
</dbReference>
<dbReference type="RefSeq" id="WP_163610317.1">
    <property type="nucleotide sequence ID" value="NZ_JAAGWB010000013.1"/>
</dbReference>
<organism evidence="4 6">
    <name type="scientific">Modestobacter muralis</name>
    <dbReference type="NCBI Taxonomy" id="1608614"/>
    <lineage>
        <taxon>Bacteria</taxon>
        <taxon>Bacillati</taxon>
        <taxon>Actinomycetota</taxon>
        <taxon>Actinomycetes</taxon>
        <taxon>Geodermatophilales</taxon>
        <taxon>Geodermatophilaceae</taxon>
        <taxon>Modestobacter</taxon>
    </lineage>
</organism>
<dbReference type="EMBL" id="JAAGWH010000013">
    <property type="protein sequence ID" value="NEK93935.1"/>
    <property type="molecule type" value="Genomic_DNA"/>
</dbReference>
<proteinExistence type="inferred from homology"/>
<dbReference type="GO" id="GO:0016491">
    <property type="term" value="F:oxidoreductase activity"/>
    <property type="evidence" value="ECO:0007669"/>
    <property type="project" value="UniProtKB-KW"/>
</dbReference>
<gene>
    <name evidence="4" type="ORF">G3R41_07065</name>
    <name evidence="3" type="ORF">GCU67_07065</name>
</gene>
<accession>A0A6P0H4W2</accession>
<reference evidence="4 6" key="2">
    <citation type="submission" date="2020-02" db="EMBL/GenBank/DDBJ databases">
        <title>The WGS of Modestobacter muralis DSM 100205.</title>
        <authorList>
            <person name="Jiang Z."/>
        </authorList>
    </citation>
    <scope>NUCLEOTIDE SEQUENCE [LARGE SCALE GENOMIC DNA]</scope>
    <source>
        <strain evidence="4 6">DSM 100205</strain>
    </source>
</reference>
<keyword evidence="5" id="KW-1185">Reference proteome</keyword>
<dbReference type="PANTHER" id="PTHR24320">
    <property type="entry name" value="RETINOL DEHYDROGENASE"/>
    <property type="match status" value="1"/>
</dbReference>
<dbReference type="SUPFAM" id="SSF51735">
    <property type="entry name" value="NAD(P)-binding Rossmann-fold domains"/>
    <property type="match status" value="1"/>
</dbReference>
<evidence type="ECO:0000313" key="6">
    <source>
        <dbReference type="Proteomes" id="UP000471152"/>
    </source>
</evidence>
<dbReference type="EMBL" id="JAAGWB010000013">
    <property type="protein sequence ID" value="NEN50702.1"/>
    <property type="molecule type" value="Genomic_DNA"/>
</dbReference>
<evidence type="ECO:0000256" key="1">
    <source>
        <dbReference type="ARBA" id="ARBA00006484"/>
    </source>
</evidence>
<dbReference type="Proteomes" id="UP000471152">
    <property type="component" value="Unassembled WGS sequence"/>
</dbReference>
<dbReference type="InterPro" id="IPR002347">
    <property type="entry name" value="SDR_fam"/>
</dbReference>
<dbReference type="PANTHER" id="PTHR24320:SF274">
    <property type="entry name" value="CHAIN DEHYDROGENASE, PUTATIVE (AFU_ORTHOLOGUE AFUA_4G00440)-RELATED"/>
    <property type="match status" value="1"/>
</dbReference>
<comment type="similarity">
    <text evidence="1">Belongs to the short-chain dehydrogenases/reductases (SDR) family.</text>
</comment>